<organism evidence="5 6">
    <name type="scientific">Pelovirga terrestris</name>
    <dbReference type="NCBI Taxonomy" id="2771352"/>
    <lineage>
        <taxon>Bacteria</taxon>
        <taxon>Pseudomonadati</taxon>
        <taxon>Thermodesulfobacteriota</taxon>
        <taxon>Desulfuromonadia</taxon>
        <taxon>Geobacterales</taxon>
        <taxon>Geobacteraceae</taxon>
        <taxon>Pelovirga</taxon>
    </lineage>
</organism>
<dbReference type="PANTHER" id="PTHR44846:SF16">
    <property type="entry name" value="TRANSCRIPTIONAL REGULATOR PHNF-RELATED"/>
    <property type="match status" value="1"/>
</dbReference>
<keyword evidence="3" id="KW-0804">Transcription</keyword>
<dbReference type="SUPFAM" id="SSF64288">
    <property type="entry name" value="Chorismate lyase-like"/>
    <property type="match status" value="1"/>
</dbReference>
<keyword evidence="1" id="KW-0805">Transcription regulation</keyword>
<feature type="domain" description="HTH gntR-type" evidence="4">
    <location>
        <begin position="12"/>
        <end position="79"/>
    </location>
</feature>
<dbReference type="Gene3D" id="3.40.1410.10">
    <property type="entry name" value="Chorismate lyase-like"/>
    <property type="match status" value="1"/>
</dbReference>
<dbReference type="InterPro" id="IPR012702">
    <property type="entry name" value="CP_lyase_PhnF"/>
</dbReference>
<dbReference type="InterPro" id="IPR036388">
    <property type="entry name" value="WH-like_DNA-bd_sf"/>
</dbReference>
<dbReference type="NCBIfam" id="TIGR02325">
    <property type="entry name" value="C_P_lyase_phnF"/>
    <property type="match status" value="1"/>
</dbReference>
<dbReference type="SMART" id="SM00866">
    <property type="entry name" value="UTRA"/>
    <property type="match status" value="1"/>
</dbReference>
<dbReference type="PRINTS" id="PR00035">
    <property type="entry name" value="HTHGNTR"/>
</dbReference>
<dbReference type="CDD" id="cd07377">
    <property type="entry name" value="WHTH_GntR"/>
    <property type="match status" value="1"/>
</dbReference>
<dbReference type="EMBL" id="JACWUN010000009">
    <property type="protein sequence ID" value="MBD1400876.1"/>
    <property type="molecule type" value="Genomic_DNA"/>
</dbReference>
<evidence type="ECO:0000256" key="1">
    <source>
        <dbReference type="ARBA" id="ARBA00023015"/>
    </source>
</evidence>
<keyword evidence="2" id="KW-0238">DNA-binding</keyword>
<dbReference type="AlphaFoldDB" id="A0A8J6UR93"/>
<evidence type="ECO:0000313" key="5">
    <source>
        <dbReference type="EMBL" id="MBD1400876.1"/>
    </source>
</evidence>
<dbReference type="Gene3D" id="1.10.10.10">
    <property type="entry name" value="Winged helix-like DNA-binding domain superfamily/Winged helix DNA-binding domain"/>
    <property type="match status" value="1"/>
</dbReference>
<dbReference type="InterPro" id="IPR000524">
    <property type="entry name" value="Tscrpt_reg_HTH_GntR"/>
</dbReference>
<evidence type="ECO:0000256" key="3">
    <source>
        <dbReference type="ARBA" id="ARBA00023163"/>
    </source>
</evidence>
<name>A0A8J6UR93_9BACT</name>
<comment type="caution">
    <text evidence="5">The sequence shown here is derived from an EMBL/GenBank/DDBJ whole genome shotgun (WGS) entry which is preliminary data.</text>
</comment>
<gene>
    <name evidence="5" type="primary">phnF</name>
    <name evidence="5" type="ORF">ICT70_09350</name>
</gene>
<dbReference type="Proteomes" id="UP000632828">
    <property type="component" value="Unassembled WGS sequence"/>
</dbReference>
<evidence type="ECO:0000256" key="2">
    <source>
        <dbReference type="ARBA" id="ARBA00023125"/>
    </source>
</evidence>
<dbReference type="InterPro" id="IPR028978">
    <property type="entry name" value="Chorismate_lyase_/UTRA_dom_sf"/>
</dbReference>
<accession>A0A8J6UR93</accession>
<protein>
    <submittedName>
        <fullName evidence="5">Phosphonate metabolism transcriptional regulator PhnF</fullName>
    </submittedName>
</protein>
<dbReference type="GO" id="GO:0003700">
    <property type="term" value="F:DNA-binding transcription factor activity"/>
    <property type="evidence" value="ECO:0007669"/>
    <property type="project" value="InterPro"/>
</dbReference>
<evidence type="ECO:0000259" key="4">
    <source>
        <dbReference type="PROSITE" id="PS50949"/>
    </source>
</evidence>
<dbReference type="RefSeq" id="WP_191155868.1">
    <property type="nucleotide sequence ID" value="NZ_JACWUN010000009.1"/>
</dbReference>
<dbReference type="SMART" id="SM00345">
    <property type="entry name" value="HTH_GNTR"/>
    <property type="match status" value="1"/>
</dbReference>
<dbReference type="Pfam" id="PF07702">
    <property type="entry name" value="UTRA"/>
    <property type="match status" value="1"/>
</dbReference>
<dbReference type="SUPFAM" id="SSF46785">
    <property type="entry name" value="Winged helix' DNA-binding domain"/>
    <property type="match status" value="1"/>
</dbReference>
<dbReference type="InterPro" id="IPR050679">
    <property type="entry name" value="Bact_HTH_transcr_reg"/>
</dbReference>
<dbReference type="InterPro" id="IPR011663">
    <property type="entry name" value="UTRA"/>
</dbReference>
<dbReference type="InterPro" id="IPR036390">
    <property type="entry name" value="WH_DNA-bd_sf"/>
</dbReference>
<evidence type="ECO:0000313" key="6">
    <source>
        <dbReference type="Proteomes" id="UP000632828"/>
    </source>
</evidence>
<dbReference type="Pfam" id="PF00392">
    <property type="entry name" value="GntR"/>
    <property type="match status" value="1"/>
</dbReference>
<sequence length="253" mass="28376">MSLFVIERNQGTAVYAQIAEILETEYVANGMPGDRLPSEARLAEQFGVNRHTLRRAVDELVAEGKIERFHGIGLFVAEQPINYKLQSKTRFTQTLGELGMSTNCDILTNKVIVAPLAVARALGLDPLAEVRWIESLRYADNIPLCVISHFVPFVPYGEALGDYRGGSLHAVLTQNFGMLRRRESLVTVVTATEEDARRLQIRSDQPLLRVKSLNVLEGDDEPVEYAVTRFRGDRIQLRIDLQELVDGEQPTTK</sequence>
<dbReference type="GO" id="GO:0003677">
    <property type="term" value="F:DNA binding"/>
    <property type="evidence" value="ECO:0007669"/>
    <property type="project" value="UniProtKB-KW"/>
</dbReference>
<reference evidence="5" key="1">
    <citation type="submission" date="2020-09" db="EMBL/GenBank/DDBJ databases">
        <title>Pelobacter alkaliphilus sp. nov., a novel anaerobic arsenate-reducing bacterium from terrestrial mud volcano.</title>
        <authorList>
            <person name="Khomyakova M.A."/>
            <person name="Merkel A.Y."/>
            <person name="Slobodkin A.I."/>
        </authorList>
    </citation>
    <scope>NUCLEOTIDE SEQUENCE</scope>
    <source>
        <strain evidence="5">M08fum</strain>
    </source>
</reference>
<keyword evidence="6" id="KW-1185">Reference proteome</keyword>
<dbReference type="PANTHER" id="PTHR44846">
    <property type="entry name" value="MANNOSYL-D-GLYCERATE TRANSPORT/METABOLISM SYSTEM REPRESSOR MNGR-RELATED"/>
    <property type="match status" value="1"/>
</dbReference>
<proteinExistence type="predicted"/>
<dbReference type="PROSITE" id="PS50949">
    <property type="entry name" value="HTH_GNTR"/>
    <property type="match status" value="1"/>
</dbReference>